<evidence type="ECO:0000256" key="3">
    <source>
        <dbReference type="ARBA" id="ARBA00010532"/>
    </source>
</evidence>
<dbReference type="PANTHER" id="PTHR11923:SF110">
    <property type="entry name" value="SCAVENGER RECEPTOR CLASS B MEMBER 1"/>
    <property type="match status" value="1"/>
</dbReference>
<evidence type="ECO:0000256" key="11">
    <source>
        <dbReference type="ARBA" id="ARBA00040821"/>
    </source>
</evidence>
<comment type="subcellular location">
    <subcellularLocation>
        <location evidence="2">Cell membrane</location>
        <topology evidence="2">Multi-pass membrane protein</topology>
    </subcellularLocation>
    <subcellularLocation>
        <location evidence="1">Membrane</location>
        <location evidence="1">Caveola</location>
        <topology evidence="1">Multi-pass membrane protein</topology>
    </subcellularLocation>
</comment>
<evidence type="ECO:0000313" key="13">
    <source>
        <dbReference type="EMBL" id="CAD7461992.1"/>
    </source>
</evidence>
<evidence type="ECO:0000256" key="7">
    <source>
        <dbReference type="ARBA" id="ARBA00023136"/>
    </source>
</evidence>
<dbReference type="GO" id="GO:0005737">
    <property type="term" value="C:cytoplasm"/>
    <property type="evidence" value="ECO:0007669"/>
    <property type="project" value="TreeGrafter"/>
</dbReference>
<dbReference type="PRINTS" id="PR01609">
    <property type="entry name" value="CD36FAMILY"/>
</dbReference>
<keyword evidence="9" id="KW-0675">Receptor</keyword>
<dbReference type="GO" id="GO:0005044">
    <property type="term" value="F:scavenger receptor activity"/>
    <property type="evidence" value="ECO:0007669"/>
    <property type="project" value="TreeGrafter"/>
</dbReference>
<evidence type="ECO:0000256" key="2">
    <source>
        <dbReference type="ARBA" id="ARBA00004651"/>
    </source>
</evidence>
<evidence type="ECO:0000256" key="8">
    <source>
        <dbReference type="ARBA" id="ARBA00023157"/>
    </source>
</evidence>
<protein>
    <recommendedName>
        <fullName evidence="11">Scavenger receptor class B member 1</fullName>
    </recommendedName>
    <alternativeName>
        <fullName evidence="12">SR-BI</fullName>
    </alternativeName>
</protein>
<keyword evidence="8" id="KW-1015">Disulfide bond</keyword>
<dbReference type="EMBL" id="OE005491">
    <property type="protein sequence ID" value="CAD7461992.1"/>
    <property type="molecule type" value="Genomic_DNA"/>
</dbReference>
<reference evidence="13" key="1">
    <citation type="submission" date="2020-11" db="EMBL/GenBank/DDBJ databases">
        <authorList>
            <person name="Tran Van P."/>
        </authorList>
    </citation>
    <scope>NUCLEOTIDE SEQUENCE</scope>
</reference>
<gene>
    <name evidence="13" type="ORF">TTEB3V08_LOCUS9895</name>
</gene>
<keyword evidence="10" id="KW-0325">Glycoprotein</keyword>
<evidence type="ECO:0000256" key="10">
    <source>
        <dbReference type="ARBA" id="ARBA00023180"/>
    </source>
</evidence>
<keyword evidence="7" id="KW-0472">Membrane</keyword>
<keyword evidence="6" id="KW-1133">Transmembrane helix</keyword>
<evidence type="ECO:0000256" key="5">
    <source>
        <dbReference type="ARBA" id="ARBA00022692"/>
    </source>
</evidence>
<sequence length="365" mass="40721">MGDLKEEPTPPSIRSQCKGGFSKVAQGRLVLGCQVSKCPERHSWTWVHVRRTVLLPMALSGFHCRKPQISRAVTRSPSGGRRDVISRRIRKVSVGCKNGTSKDIVTIFTGKEDITWYGLIDKFNGHSHLQHWKTENFEREVDTAGGVKGYRFSPPANVFGEVSKNPENDCFCPAGPPCAPNGLFNVSLCQYDSPVLISFPHFYLADPKLRDAVEGISPPEKEKHQLYIDVQPVMGPGLSVKFFGCAHDFHFGDCSVISFSTSKAKSKNLKRAWHCKECCSMNACASAEEDNVDLESVSDSSSSDQWGDPFFRYALTLVCLVLAPPACQTRCLWHLDELVTLQCRAWGHHSPLTQEMVHRILEHSD</sequence>
<keyword evidence="5" id="KW-0812">Transmembrane</keyword>
<dbReference type="AlphaFoldDB" id="A0A7R9IP22"/>
<evidence type="ECO:0000256" key="4">
    <source>
        <dbReference type="ARBA" id="ARBA00022475"/>
    </source>
</evidence>
<dbReference type="InterPro" id="IPR002159">
    <property type="entry name" value="CD36_fam"/>
</dbReference>
<name>A0A7R9IP22_9NEOP</name>
<evidence type="ECO:0000256" key="1">
    <source>
        <dbReference type="ARBA" id="ARBA00004189"/>
    </source>
</evidence>
<comment type="similarity">
    <text evidence="3">Belongs to the CD36 family.</text>
</comment>
<dbReference type="Pfam" id="PF01130">
    <property type="entry name" value="CD36"/>
    <property type="match status" value="1"/>
</dbReference>
<proteinExistence type="inferred from homology"/>
<evidence type="ECO:0000256" key="9">
    <source>
        <dbReference type="ARBA" id="ARBA00023170"/>
    </source>
</evidence>
<dbReference type="PANTHER" id="PTHR11923">
    <property type="entry name" value="SCAVENGER RECEPTOR CLASS B TYPE-1 SR-B1"/>
    <property type="match status" value="1"/>
</dbReference>
<accession>A0A7R9IP22</accession>
<evidence type="ECO:0000256" key="6">
    <source>
        <dbReference type="ARBA" id="ARBA00022989"/>
    </source>
</evidence>
<evidence type="ECO:0000256" key="12">
    <source>
        <dbReference type="ARBA" id="ARBA00042244"/>
    </source>
</evidence>
<keyword evidence="4" id="KW-1003">Cell membrane</keyword>
<organism evidence="13">
    <name type="scientific">Timema tahoe</name>
    <dbReference type="NCBI Taxonomy" id="61484"/>
    <lineage>
        <taxon>Eukaryota</taxon>
        <taxon>Metazoa</taxon>
        <taxon>Ecdysozoa</taxon>
        <taxon>Arthropoda</taxon>
        <taxon>Hexapoda</taxon>
        <taxon>Insecta</taxon>
        <taxon>Pterygota</taxon>
        <taxon>Neoptera</taxon>
        <taxon>Polyneoptera</taxon>
        <taxon>Phasmatodea</taxon>
        <taxon>Timematodea</taxon>
        <taxon>Timematoidea</taxon>
        <taxon>Timematidae</taxon>
        <taxon>Timema</taxon>
    </lineage>
</organism>
<dbReference type="GO" id="GO:0005901">
    <property type="term" value="C:caveola"/>
    <property type="evidence" value="ECO:0007669"/>
    <property type="project" value="UniProtKB-SubCell"/>
</dbReference>